<feature type="non-terminal residue" evidence="2">
    <location>
        <position position="1"/>
    </location>
</feature>
<dbReference type="Pfam" id="PF07714">
    <property type="entry name" value="PK_Tyr_Ser-Thr"/>
    <property type="match status" value="1"/>
</dbReference>
<feature type="domain" description="Protein kinase" evidence="1">
    <location>
        <begin position="1"/>
        <end position="59"/>
    </location>
</feature>
<keyword evidence="3" id="KW-1185">Reference proteome</keyword>
<organism evidence="2 3">
    <name type="scientific">Cirrhinus mrigala</name>
    <name type="common">Mrigala</name>
    <dbReference type="NCBI Taxonomy" id="683832"/>
    <lineage>
        <taxon>Eukaryota</taxon>
        <taxon>Metazoa</taxon>
        <taxon>Chordata</taxon>
        <taxon>Craniata</taxon>
        <taxon>Vertebrata</taxon>
        <taxon>Euteleostomi</taxon>
        <taxon>Actinopterygii</taxon>
        <taxon>Neopterygii</taxon>
        <taxon>Teleostei</taxon>
        <taxon>Ostariophysi</taxon>
        <taxon>Cypriniformes</taxon>
        <taxon>Cyprinidae</taxon>
        <taxon>Labeoninae</taxon>
        <taxon>Labeonini</taxon>
        <taxon>Cirrhinus</taxon>
    </lineage>
</organism>
<sequence length="59" mass="6647">GHFGKVMLYVYDPGNDGTGEYVAVKALKQESGSSLHDSWMKEIEILKSLYHNNIVKYKG</sequence>
<gene>
    <name evidence="2" type="ORF">M9458_005677</name>
</gene>
<dbReference type="PANTHER" id="PTHR45807:SF6">
    <property type="entry name" value="NON-RECEPTOR TYROSINE-PROTEIN KINASE TYK2"/>
    <property type="match status" value="1"/>
</dbReference>
<dbReference type="AlphaFoldDB" id="A0ABD0RF18"/>
<dbReference type="Proteomes" id="UP001529510">
    <property type="component" value="Unassembled WGS sequence"/>
</dbReference>
<evidence type="ECO:0000313" key="3">
    <source>
        <dbReference type="Proteomes" id="UP001529510"/>
    </source>
</evidence>
<dbReference type="InterPro" id="IPR051286">
    <property type="entry name" value="JAK"/>
</dbReference>
<dbReference type="PANTHER" id="PTHR45807">
    <property type="entry name" value="TYROSINE-PROTEIN KINASE HOPSCOTCH"/>
    <property type="match status" value="1"/>
</dbReference>
<dbReference type="InterPro" id="IPR001245">
    <property type="entry name" value="Ser-Thr/Tyr_kinase_cat_dom"/>
</dbReference>
<dbReference type="PROSITE" id="PS50011">
    <property type="entry name" value="PROTEIN_KINASE_DOM"/>
    <property type="match status" value="1"/>
</dbReference>
<dbReference type="InterPro" id="IPR000719">
    <property type="entry name" value="Prot_kinase_dom"/>
</dbReference>
<dbReference type="SUPFAM" id="SSF56112">
    <property type="entry name" value="Protein kinase-like (PK-like)"/>
    <property type="match status" value="1"/>
</dbReference>
<name>A0ABD0RF18_CIRMR</name>
<dbReference type="Gene3D" id="3.30.200.20">
    <property type="entry name" value="Phosphorylase Kinase, domain 1"/>
    <property type="match status" value="1"/>
</dbReference>
<comment type="caution">
    <text evidence="2">The sequence shown here is derived from an EMBL/GenBank/DDBJ whole genome shotgun (WGS) entry which is preliminary data.</text>
</comment>
<accession>A0ABD0RF18</accession>
<protein>
    <recommendedName>
        <fullName evidence="1">Protein kinase domain-containing protein</fullName>
    </recommendedName>
</protein>
<evidence type="ECO:0000259" key="1">
    <source>
        <dbReference type="PROSITE" id="PS50011"/>
    </source>
</evidence>
<evidence type="ECO:0000313" key="2">
    <source>
        <dbReference type="EMBL" id="KAL0197137.1"/>
    </source>
</evidence>
<dbReference type="EMBL" id="JAMKFB020000003">
    <property type="protein sequence ID" value="KAL0197137.1"/>
    <property type="molecule type" value="Genomic_DNA"/>
</dbReference>
<dbReference type="InterPro" id="IPR011009">
    <property type="entry name" value="Kinase-like_dom_sf"/>
</dbReference>
<reference evidence="2 3" key="1">
    <citation type="submission" date="2024-05" db="EMBL/GenBank/DDBJ databases">
        <title>Genome sequencing and assembly of Indian major carp, Cirrhinus mrigala (Hamilton, 1822).</title>
        <authorList>
            <person name="Mohindra V."/>
            <person name="Chowdhury L.M."/>
            <person name="Lal K."/>
            <person name="Jena J.K."/>
        </authorList>
    </citation>
    <scope>NUCLEOTIDE SEQUENCE [LARGE SCALE GENOMIC DNA]</scope>
    <source>
        <strain evidence="2">CM1030</strain>
        <tissue evidence="2">Blood</tissue>
    </source>
</reference>
<proteinExistence type="predicted"/>
<feature type="non-terminal residue" evidence="2">
    <location>
        <position position="59"/>
    </location>
</feature>